<protein>
    <submittedName>
        <fullName evidence="3">TPR-like protein</fullName>
    </submittedName>
</protein>
<dbReference type="SUPFAM" id="SSF56112">
    <property type="entry name" value="Protein kinase-like (PK-like)"/>
    <property type="match status" value="1"/>
</dbReference>
<dbReference type="Gene3D" id="1.10.510.10">
    <property type="entry name" value="Transferase(Phosphotransferase) domain 1"/>
    <property type="match status" value="1"/>
</dbReference>
<name>A0A9Q5HRQ7_SANBA</name>
<dbReference type="InterPro" id="IPR051681">
    <property type="entry name" value="Ser/Thr_Kinases-Pseudokinases"/>
</dbReference>
<evidence type="ECO:0000259" key="2">
    <source>
        <dbReference type="PROSITE" id="PS50011"/>
    </source>
</evidence>
<dbReference type="SUPFAM" id="SSF48452">
    <property type="entry name" value="TPR-like"/>
    <property type="match status" value="1"/>
</dbReference>
<dbReference type="InterPro" id="IPR008271">
    <property type="entry name" value="Ser/Thr_kinase_AS"/>
</dbReference>
<dbReference type="InterPro" id="IPR011990">
    <property type="entry name" value="TPR-like_helical_dom_sf"/>
</dbReference>
<dbReference type="Gene3D" id="1.25.40.10">
    <property type="entry name" value="Tetratricopeptide repeat domain"/>
    <property type="match status" value="2"/>
</dbReference>
<sequence length="747" mass="82480">MPPDRSLVSKKKSGPYARDNRADVAPLSMRDGTESALSQILSKLGHLKFTSDCVVGKDPVKDAHGGYCDVYVGHISSTYLQHRTTCTEGGHVKVAIKALRVHLDEEKRVAKTLAREMDVWSKLKHPNILPFLGFIIEKDYPSLISEWVEDGTLRKFLKKCPNPDIVRLSLGIAEGLEYMHDRNFVHSDLKADNILISPSGDPLICDFGISRVLTSSESDFVSTTHDGRPRGTARWMAIELHVPEDGVEPRHSKESDVWAFGMTLYEMLAKEVPYAHLKYDLHVLSAVMKGELPRLPDLRTDMNLSPFLYSMICECSVSSGPPDGLDQGHESRNESPTQTIAAGGDSCLKADEESESMQTLRANIAEDTNTKNFIAGARSVDHRDIYASLETLARALTERFEHGGDVGHLSKAIELRRSGLVLHPEGHPDRSWSLNELGSSLWLRFLQGGAIEDITESIECYRSALALRPEGHPDRSQTLNNLGYSLCIRFKQGGAIEDITESIECHCSALALRPEGHPDRSWSLNELGHSLSVRFEQGGAIEDITESIECHRSALALCPEGHPDRSRSLNELGHSLGVHFEQGGAIEDITESIECHRSALALLPEGHPDRSPSLKNLGHCLRGRFEQDGAIEDITESIECYRSALALHPEGHPGRSQTLNNLGHSLHLRFEQGGAIEDITESIKCYRSALALRPEGHPDRSLTLNHPGNALYSRFRHSGSVEDLEGSIQVGREALTLSQAQQFNGSS</sequence>
<feature type="domain" description="Protein kinase" evidence="2">
    <location>
        <begin position="56"/>
        <end position="385"/>
    </location>
</feature>
<dbReference type="OrthoDB" id="9991317at2759"/>
<dbReference type="SMART" id="SM00028">
    <property type="entry name" value="TPR"/>
    <property type="match status" value="4"/>
</dbReference>
<dbReference type="GO" id="GO:0004674">
    <property type="term" value="F:protein serine/threonine kinase activity"/>
    <property type="evidence" value="ECO:0007669"/>
    <property type="project" value="TreeGrafter"/>
</dbReference>
<proteinExistence type="predicted"/>
<accession>A0A9Q5HRQ7</accession>
<feature type="region of interest" description="Disordered" evidence="1">
    <location>
        <begin position="321"/>
        <end position="342"/>
    </location>
</feature>
<evidence type="ECO:0000313" key="4">
    <source>
        <dbReference type="Proteomes" id="UP000757232"/>
    </source>
</evidence>
<dbReference type="InterPro" id="IPR011009">
    <property type="entry name" value="Kinase-like_dom_sf"/>
</dbReference>
<dbReference type="GO" id="GO:0005524">
    <property type="term" value="F:ATP binding"/>
    <property type="evidence" value="ECO:0007669"/>
    <property type="project" value="InterPro"/>
</dbReference>
<keyword evidence="4" id="KW-1185">Reference proteome</keyword>
<dbReference type="PROSITE" id="PS50011">
    <property type="entry name" value="PROTEIN_KINASE_DOM"/>
    <property type="match status" value="1"/>
</dbReference>
<dbReference type="PROSITE" id="PS00108">
    <property type="entry name" value="PROTEIN_KINASE_ST"/>
    <property type="match status" value="1"/>
</dbReference>
<evidence type="ECO:0000256" key="1">
    <source>
        <dbReference type="SAM" id="MobiDB-lite"/>
    </source>
</evidence>
<evidence type="ECO:0000313" key="3">
    <source>
        <dbReference type="EMBL" id="OCB84776.1"/>
    </source>
</evidence>
<dbReference type="Proteomes" id="UP000757232">
    <property type="component" value="Unassembled WGS sequence"/>
</dbReference>
<dbReference type="InterPro" id="IPR001245">
    <property type="entry name" value="Ser-Thr/Tyr_kinase_cat_dom"/>
</dbReference>
<dbReference type="SMART" id="SM00220">
    <property type="entry name" value="S_TKc"/>
    <property type="match status" value="1"/>
</dbReference>
<dbReference type="InterPro" id="IPR000719">
    <property type="entry name" value="Prot_kinase_dom"/>
</dbReference>
<organism evidence="3 4">
    <name type="scientific">Sanghuangporus baumii</name>
    <name type="common">Phellinus baumii</name>
    <dbReference type="NCBI Taxonomy" id="108892"/>
    <lineage>
        <taxon>Eukaryota</taxon>
        <taxon>Fungi</taxon>
        <taxon>Dikarya</taxon>
        <taxon>Basidiomycota</taxon>
        <taxon>Agaricomycotina</taxon>
        <taxon>Agaricomycetes</taxon>
        <taxon>Hymenochaetales</taxon>
        <taxon>Hymenochaetaceae</taxon>
        <taxon>Sanghuangporus</taxon>
    </lineage>
</organism>
<reference evidence="3" key="1">
    <citation type="submission" date="2016-06" db="EMBL/GenBank/DDBJ databases">
        <title>Draft Genome sequence of the fungus Inonotus baumii.</title>
        <authorList>
            <person name="Zhu H."/>
            <person name="Lin W."/>
        </authorList>
    </citation>
    <scope>NUCLEOTIDE SEQUENCE</scope>
    <source>
        <strain evidence="3">821</strain>
    </source>
</reference>
<comment type="caution">
    <text evidence="3">The sequence shown here is derived from an EMBL/GenBank/DDBJ whole genome shotgun (WGS) entry which is preliminary data.</text>
</comment>
<gene>
    <name evidence="3" type="ORF">A7U60_g8301</name>
</gene>
<dbReference type="EMBL" id="LNZH02000214">
    <property type="protein sequence ID" value="OCB84776.1"/>
    <property type="molecule type" value="Genomic_DNA"/>
</dbReference>
<dbReference type="Pfam" id="PF07714">
    <property type="entry name" value="PK_Tyr_Ser-Thr"/>
    <property type="match status" value="1"/>
</dbReference>
<dbReference type="AlphaFoldDB" id="A0A9Q5HRQ7"/>
<dbReference type="InterPro" id="IPR019734">
    <property type="entry name" value="TPR_rpt"/>
</dbReference>
<dbReference type="PANTHER" id="PTHR44329">
    <property type="entry name" value="SERINE/THREONINE-PROTEIN KINASE TNNI3K-RELATED"/>
    <property type="match status" value="1"/>
</dbReference>